<dbReference type="Gene3D" id="3.30.70.270">
    <property type="match status" value="1"/>
</dbReference>
<feature type="domain" description="Reverse transcriptase" evidence="1">
    <location>
        <begin position="1"/>
        <end position="52"/>
    </location>
</feature>
<dbReference type="InterPro" id="IPR043502">
    <property type="entry name" value="DNA/RNA_pol_sf"/>
</dbReference>
<dbReference type="PANTHER" id="PTHR33064:SF37">
    <property type="entry name" value="RIBONUCLEASE H"/>
    <property type="match status" value="1"/>
</dbReference>
<dbReference type="Proteomes" id="UP001235939">
    <property type="component" value="Chromosome X"/>
</dbReference>
<dbReference type="EMBL" id="CP092886">
    <property type="protein sequence ID" value="UYV84659.1"/>
    <property type="molecule type" value="Genomic_DNA"/>
</dbReference>
<evidence type="ECO:0000313" key="3">
    <source>
        <dbReference type="Proteomes" id="UP001235939"/>
    </source>
</evidence>
<accession>A0ABY6LTS7</accession>
<evidence type="ECO:0000313" key="2">
    <source>
        <dbReference type="EMBL" id="UYV84659.1"/>
    </source>
</evidence>
<dbReference type="InterPro" id="IPR043128">
    <property type="entry name" value="Rev_trsase/Diguanyl_cyclase"/>
</dbReference>
<keyword evidence="3" id="KW-1185">Reference proteome</keyword>
<dbReference type="InterPro" id="IPR000477">
    <property type="entry name" value="RT_dom"/>
</dbReference>
<evidence type="ECO:0000259" key="1">
    <source>
        <dbReference type="Pfam" id="PF00078"/>
    </source>
</evidence>
<reference evidence="2 3" key="1">
    <citation type="submission" date="2022-03" db="EMBL/GenBank/DDBJ databases">
        <title>A chromosomal length assembly of Cordylochernes scorpioides.</title>
        <authorList>
            <person name="Zeh D."/>
            <person name="Zeh J."/>
        </authorList>
    </citation>
    <scope>NUCLEOTIDE SEQUENCE [LARGE SCALE GENOMIC DNA]</scope>
    <source>
        <strain evidence="2">IN4F17</strain>
        <tissue evidence="2">Whole Body</tissue>
    </source>
</reference>
<dbReference type="SUPFAM" id="SSF56672">
    <property type="entry name" value="DNA/RNA polymerases"/>
    <property type="match status" value="1"/>
</dbReference>
<dbReference type="PANTHER" id="PTHR33064">
    <property type="entry name" value="POL PROTEIN"/>
    <property type="match status" value="1"/>
</dbReference>
<organism evidence="2 3">
    <name type="scientific">Cordylochernes scorpioides</name>
    <dbReference type="NCBI Taxonomy" id="51811"/>
    <lineage>
        <taxon>Eukaryota</taxon>
        <taxon>Metazoa</taxon>
        <taxon>Ecdysozoa</taxon>
        <taxon>Arthropoda</taxon>
        <taxon>Chelicerata</taxon>
        <taxon>Arachnida</taxon>
        <taxon>Pseudoscorpiones</taxon>
        <taxon>Cheliferoidea</taxon>
        <taxon>Chernetidae</taxon>
        <taxon>Cordylochernes</taxon>
    </lineage>
</organism>
<protein>
    <recommendedName>
        <fullName evidence="1">Reverse transcriptase domain-containing protein</fullName>
    </recommendedName>
</protein>
<dbReference type="Gene3D" id="3.10.10.10">
    <property type="entry name" value="HIV Type 1 Reverse Transcriptase, subunit A, domain 1"/>
    <property type="match status" value="1"/>
</dbReference>
<dbReference type="InterPro" id="IPR051320">
    <property type="entry name" value="Viral_Replic_Matur_Polypro"/>
</dbReference>
<sequence length="184" mass="21466">MDLQTGYWQIDVEEFDREKTASITPDRVYEFKVMPFGLCNAPAMFEKMIDNLPILCLNAKKCKFGAKTITFLGHELSGGGMRPDTEKIRVVCDFPAPKSLEEAGSLIHYFNMKKNSAEHHRILVEVYVESSIRKTKKDPERHQSLRMKNYRQGLMKIQNKFKRTSQEHLESLNHPYLIAKKKWD</sequence>
<proteinExistence type="predicted"/>
<dbReference type="Gene3D" id="1.10.10.1450">
    <property type="match status" value="1"/>
</dbReference>
<name>A0ABY6LTS7_9ARAC</name>
<gene>
    <name evidence="2" type="ORF">LAZ67_X003004</name>
</gene>
<dbReference type="Pfam" id="PF00078">
    <property type="entry name" value="RVT_1"/>
    <property type="match status" value="1"/>
</dbReference>